<dbReference type="EMBL" id="GGEC01090448">
    <property type="protein sequence ID" value="MBX70932.1"/>
    <property type="molecule type" value="Transcribed_RNA"/>
</dbReference>
<proteinExistence type="predicted"/>
<accession>A0A2P2QV92</accession>
<dbReference type="AlphaFoldDB" id="A0A2P2QV92"/>
<organism evidence="1">
    <name type="scientific">Rhizophora mucronata</name>
    <name type="common">Asiatic mangrove</name>
    <dbReference type="NCBI Taxonomy" id="61149"/>
    <lineage>
        <taxon>Eukaryota</taxon>
        <taxon>Viridiplantae</taxon>
        <taxon>Streptophyta</taxon>
        <taxon>Embryophyta</taxon>
        <taxon>Tracheophyta</taxon>
        <taxon>Spermatophyta</taxon>
        <taxon>Magnoliopsida</taxon>
        <taxon>eudicotyledons</taxon>
        <taxon>Gunneridae</taxon>
        <taxon>Pentapetalae</taxon>
        <taxon>rosids</taxon>
        <taxon>fabids</taxon>
        <taxon>Malpighiales</taxon>
        <taxon>Rhizophoraceae</taxon>
        <taxon>Rhizophora</taxon>
    </lineage>
</organism>
<sequence>MFVIHFTSLLHITFYSFILLFKGSLHFSPLIHEKDSIY</sequence>
<protein>
    <submittedName>
        <fullName evidence="1">Uncharacterized protein</fullName>
    </submittedName>
</protein>
<name>A0A2P2QV92_RHIMU</name>
<reference evidence="1" key="1">
    <citation type="submission" date="2018-02" db="EMBL/GenBank/DDBJ databases">
        <title>Rhizophora mucronata_Transcriptome.</title>
        <authorList>
            <person name="Meera S.P."/>
            <person name="Sreeshan A."/>
            <person name="Augustine A."/>
        </authorList>
    </citation>
    <scope>NUCLEOTIDE SEQUENCE</scope>
    <source>
        <tissue evidence="1">Leaf</tissue>
    </source>
</reference>
<evidence type="ECO:0000313" key="1">
    <source>
        <dbReference type="EMBL" id="MBX70932.1"/>
    </source>
</evidence>